<dbReference type="EMBL" id="RXHJ01000002">
    <property type="protein sequence ID" value="RSZ65575.1"/>
    <property type="molecule type" value="Genomic_DNA"/>
</dbReference>
<evidence type="ECO:0000313" key="2">
    <source>
        <dbReference type="Proteomes" id="UP000274907"/>
    </source>
</evidence>
<name>A0A430I145_9CORY</name>
<dbReference type="AlphaFoldDB" id="A0A430I145"/>
<comment type="caution">
    <text evidence="1">The sequence shown here is derived from an EMBL/GenBank/DDBJ whole genome shotgun (WGS) entry which is preliminary data.</text>
</comment>
<sequence>MSAAEKPRIFQDGRDMLLSLAIIVVLMLVSVGATGLCSYEPGTPENGPVREVDAHTFMGMEARASSYPLRMPENPEGWVTNSARRGMVAENQAAIVGWVTAEGGFIQLTQTPVPLDEAVREIDPDPRDLDRTVTVAGQDVQVYQSEERDVRDLWAVDMGETRLLFSGAASDEEFLTIIGDTVSAQPLPTS</sequence>
<dbReference type="Proteomes" id="UP000274907">
    <property type="component" value="Unassembled WGS sequence"/>
</dbReference>
<dbReference type="Pfam" id="PF14030">
    <property type="entry name" value="DUF4245"/>
    <property type="match status" value="1"/>
</dbReference>
<dbReference type="InterPro" id="IPR025339">
    <property type="entry name" value="DUF4245"/>
</dbReference>
<keyword evidence="2" id="KW-1185">Reference proteome</keyword>
<accession>A0A430I145</accession>
<reference evidence="1 2" key="1">
    <citation type="submission" date="2018-12" db="EMBL/GenBank/DDBJ databases">
        <title>YIM 101343 draft genome.</title>
        <authorList>
            <person name="Chen X."/>
        </authorList>
    </citation>
    <scope>NUCLEOTIDE SEQUENCE [LARGE SCALE GENOMIC DNA]</scope>
    <source>
        <strain evidence="1 2">YIM 101343</strain>
    </source>
</reference>
<protein>
    <submittedName>
        <fullName evidence="1">DUF4245 domain-containing protein</fullName>
    </submittedName>
</protein>
<organism evidence="1 2">
    <name type="scientific">Corynebacterium hylobatis</name>
    <dbReference type="NCBI Taxonomy" id="1859290"/>
    <lineage>
        <taxon>Bacteria</taxon>
        <taxon>Bacillati</taxon>
        <taxon>Actinomycetota</taxon>
        <taxon>Actinomycetes</taxon>
        <taxon>Mycobacteriales</taxon>
        <taxon>Corynebacteriaceae</taxon>
        <taxon>Corynebacterium</taxon>
    </lineage>
</organism>
<proteinExistence type="predicted"/>
<dbReference type="OrthoDB" id="4772660at2"/>
<gene>
    <name evidence="1" type="ORF">EAH68_02140</name>
</gene>
<evidence type="ECO:0000313" key="1">
    <source>
        <dbReference type="EMBL" id="RSZ65575.1"/>
    </source>
</evidence>
<dbReference type="RefSeq" id="WP_126119670.1">
    <property type="nucleotide sequence ID" value="NZ_RXHJ01000002.1"/>
</dbReference>